<dbReference type="Proteomes" id="UP000811255">
    <property type="component" value="Unassembled WGS sequence"/>
</dbReference>
<keyword evidence="6" id="KW-1185">Reference proteome</keyword>
<feature type="chain" id="PRO_5046425822" description="Pectate lyase" evidence="4">
    <location>
        <begin position="22"/>
        <end position="572"/>
    </location>
</feature>
<evidence type="ECO:0000313" key="6">
    <source>
        <dbReference type="Proteomes" id="UP000811255"/>
    </source>
</evidence>
<evidence type="ECO:0000256" key="1">
    <source>
        <dbReference type="ARBA" id="ARBA00022723"/>
    </source>
</evidence>
<evidence type="ECO:0008006" key="7">
    <source>
        <dbReference type="Google" id="ProtNLM"/>
    </source>
</evidence>
<dbReference type="InterPro" id="IPR012334">
    <property type="entry name" value="Pectin_lyas_fold"/>
</dbReference>
<dbReference type="PANTHER" id="PTHR42970:SF1">
    <property type="entry name" value="PECTATE LYASE C-RELATED"/>
    <property type="match status" value="1"/>
</dbReference>
<dbReference type="RefSeq" id="WP_214535418.1">
    <property type="nucleotide sequence ID" value="NZ_JAHFVK010000001.1"/>
</dbReference>
<protein>
    <recommendedName>
        <fullName evidence="7">Pectate lyase</fullName>
    </recommendedName>
</protein>
<dbReference type="SUPFAM" id="SSF51126">
    <property type="entry name" value="Pectin lyase-like"/>
    <property type="match status" value="1"/>
</dbReference>
<dbReference type="InterPro" id="IPR011050">
    <property type="entry name" value="Pectin_lyase_fold/virulence"/>
</dbReference>
<organism evidence="5 6">
    <name type="scientific">Croceibacterium selenioxidans</name>
    <dbReference type="NCBI Taxonomy" id="2838833"/>
    <lineage>
        <taxon>Bacteria</taxon>
        <taxon>Pseudomonadati</taxon>
        <taxon>Pseudomonadota</taxon>
        <taxon>Alphaproteobacteria</taxon>
        <taxon>Sphingomonadales</taxon>
        <taxon>Erythrobacteraceae</taxon>
        <taxon>Croceibacterium</taxon>
    </lineage>
</organism>
<name>A0ABS5W2T3_9SPHN</name>
<evidence type="ECO:0000256" key="3">
    <source>
        <dbReference type="SAM" id="MobiDB-lite"/>
    </source>
</evidence>
<keyword evidence="4" id="KW-0732">Signal</keyword>
<comment type="caution">
    <text evidence="5">The sequence shown here is derived from an EMBL/GenBank/DDBJ whole genome shotgun (WGS) entry which is preliminary data.</text>
</comment>
<sequence>MSKTSQAASATPAAVVTTAAAAPTPTTGKVSAFTNPDDGAIPDRAKHPIAFPTAIGFGRSTSVRASNAVVYKINSLEDTAGPADGKITYRECALALAVTTPYAIPAGRPRYCVFDVSGAIILQKQAQITVPKIYIAGQTSPGGIEFRLGANYSPVDSLIDTRRGGDNMILRHVRTRLGEHPTRKSDNGDSIRLNATNYQILDHVSTMFGTDESLEADCFNCTVQWSIIGPNICRNSGHSSALHCKTFFLKPAGNVTLAYNLSQHGEQRGINIAPGTYPEKVGGFAQADIFNNVLYDFIAEGGLVSNQFGSPFVNYIGNVYFRGPRYNASDGNYLAALYTAAARNKYGFNIYMKDNVTPRTRVAGQFGQTVTDPHRNAAGFHSTATPASACGLTAAGLQNCSISGMNVVQSTAAATAPGVGALQSESWMIGTPMQAMLDVMAFAGAERCRDGSCRDNVDAYYIDDLRTCDKSPYLFQSNWTSTVATSGGYAMLTSTGAAKPDRDNDGMPDEWEQKYRNTNPNVWDANADPDGDGYPNIEEYLNFLAQDDLRYYGIYGSGKGAVPAYNCGRPMF</sequence>
<feature type="signal peptide" evidence="4">
    <location>
        <begin position="1"/>
        <end position="21"/>
    </location>
</feature>
<keyword evidence="2" id="KW-0325">Glycoprotein</keyword>
<accession>A0ABS5W2T3</accession>
<keyword evidence="1" id="KW-0479">Metal-binding</keyword>
<gene>
    <name evidence="5" type="ORF">KK137_06905</name>
</gene>
<evidence type="ECO:0000313" key="5">
    <source>
        <dbReference type="EMBL" id="MBT2134060.1"/>
    </source>
</evidence>
<feature type="region of interest" description="Disordered" evidence="3">
    <location>
        <begin position="14"/>
        <end position="38"/>
    </location>
</feature>
<reference evidence="5 6" key="1">
    <citation type="submission" date="2021-05" db="EMBL/GenBank/DDBJ databases">
        <title>Croceibacterium sp. LX-88 genome sequence.</title>
        <authorList>
            <person name="Luo X."/>
        </authorList>
    </citation>
    <scope>NUCLEOTIDE SEQUENCE [LARGE SCALE GENOMIC DNA]</scope>
    <source>
        <strain evidence="5 6">LX-88</strain>
    </source>
</reference>
<dbReference type="InterPro" id="IPR052063">
    <property type="entry name" value="Polysaccharide_Lyase_1"/>
</dbReference>
<dbReference type="Gene3D" id="2.160.20.10">
    <property type="entry name" value="Single-stranded right-handed beta-helix, Pectin lyase-like"/>
    <property type="match status" value="1"/>
</dbReference>
<feature type="compositionally biased region" description="Low complexity" evidence="3">
    <location>
        <begin position="14"/>
        <end position="27"/>
    </location>
</feature>
<evidence type="ECO:0000256" key="2">
    <source>
        <dbReference type="ARBA" id="ARBA00023180"/>
    </source>
</evidence>
<dbReference type="PANTHER" id="PTHR42970">
    <property type="entry name" value="PECTATE LYASE C-RELATED"/>
    <property type="match status" value="1"/>
</dbReference>
<evidence type="ECO:0000256" key="4">
    <source>
        <dbReference type="SAM" id="SignalP"/>
    </source>
</evidence>
<dbReference type="EMBL" id="JAHFVK010000001">
    <property type="protein sequence ID" value="MBT2134060.1"/>
    <property type="molecule type" value="Genomic_DNA"/>
</dbReference>
<proteinExistence type="predicted"/>